<sequence>MVRSICPNSTSTNAQVSGFYFRPCRNEYDEAIPEYFRCRCAETGSVPNFARHSSWNLYGWMHWIIEPPPSFLREPNRETETLRLDVSGATQAVEQTIAGKICCFKKDGELVTGLAPLTNEPNDDLSARTHLQFLAKMLPRDYGVQIEQCCSLVENCSVNRLFATLMGVHWWAALAAA</sequence>
<comment type="caution">
    <text evidence="1">The sequence shown here is derived from an EMBL/GenBank/DDBJ whole genome shotgun (WGS) entry which is preliminary data.</text>
</comment>
<dbReference type="Proteomes" id="UP000709295">
    <property type="component" value="Unassembled WGS sequence"/>
</dbReference>
<dbReference type="EMBL" id="JAENGY010001545">
    <property type="protein sequence ID" value="KAG6948540.1"/>
    <property type="molecule type" value="Genomic_DNA"/>
</dbReference>
<dbReference type="AlphaFoldDB" id="A0A8J5IEX7"/>
<reference evidence="1" key="1">
    <citation type="submission" date="2021-01" db="EMBL/GenBank/DDBJ databases">
        <title>Phytophthora aleatoria, a newly-described species from Pinus radiata is distinct from Phytophthora cactorum isolates based on comparative genomics.</title>
        <authorList>
            <person name="Mcdougal R."/>
            <person name="Panda P."/>
            <person name="Williams N."/>
            <person name="Studholme D.J."/>
        </authorList>
    </citation>
    <scope>NUCLEOTIDE SEQUENCE</scope>
    <source>
        <strain evidence="1">NZFS 4037</strain>
    </source>
</reference>
<gene>
    <name evidence="1" type="ORF">JG688_00015051</name>
</gene>
<keyword evidence="2" id="KW-1185">Reference proteome</keyword>
<evidence type="ECO:0000313" key="1">
    <source>
        <dbReference type="EMBL" id="KAG6948540.1"/>
    </source>
</evidence>
<evidence type="ECO:0000313" key="2">
    <source>
        <dbReference type="Proteomes" id="UP000709295"/>
    </source>
</evidence>
<proteinExistence type="predicted"/>
<protein>
    <submittedName>
        <fullName evidence="1">Uncharacterized protein</fullName>
    </submittedName>
</protein>
<name>A0A8J5IEX7_9STRA</name>
<organism evidence="1 2">
    <name type="scientific">Phytophthora aleatoria</name>
    <dbReference type="NCBI Taxonomy" id="2496075"/>
    <lineage>
        <taxon>Eukaryota</taxon>
        <taxon>Sar</taxon>
        <taxon>Stramenopiles</taxon>
        <taxon>Oomycota</taxon>
        <taxon>Peronosporomycetes</taxon>
        <taxon>Peronosporales</taxon>
        <taxon>Peronosporaceae</taxon>
        <taxon>Phytophthora</taxon>
    </lineage>
</organism>
<accession>A0A8J5IEX7</accession>